<sequence>MSTSSMVTFALSVTAVSTAACPKLANNPDTKSTDTFEAYCQFPSSIDCPVDGRIHIIKEARVQEVVNADRSGQPLESSAANTGSTGLPNSAGTLYYALASNGTFYLCTTMSGTSASGWPDECKENRRVMRLYC</sequence>
<organism evidence="2 3">
    <name type="scientific">Cochliobolus sativus</name>
    <name type="common">Common root rot and spot blotch fungus</name>
    <name type="synonym">Bipolaris sorokiniana</name>
    <dbReference type="NCBI Taxonomy" id="45130"/>
    <lineage>
        <taxon>Eukaryota</taxon>
        <taxon>Fungi</taxon>
        <taxon>Dikarya</taxon>
        <taxon>Ascomycota</taxon>
        <taxon>Pezizomycotina</taxon>
        <taxon>Dothideomycetes</taxon>
        <taxon>Pleosporomycetidae</taxon>
        <taxon>Pleosporales</taxon>
        <taxon>Pleosporineae</taxon>
        <taxon>Pleosporaceae</taxon>
        <taxon>Bipolaris</taxon>
    </lineage>
</organism>
<keyword evidence="1" id="KW-0732">Signal</keyword>
<feature type="signal peptide" evidence="1">
    <location>
        <begin position="1"/>
        <end position="19"/>
    </location>
</feature>
<dbReference type="EMBL" id="WNKQ01000034">
    <property type="protein sequence ID" value="KAF5844022.1"/>
    <property type="molecule type" value="Genomic_DNA"/>
</dbReference>
<dbReference type="Proteomes" id="UP000624244">
    <property type="component" value="Unassembled WGS sequence"/>
</dbReference>
<feature type="chain" id="PRO_5034278505" evidence="1">
    <location>
        <begin position="20"/>
        <end position="133"/>
    </location>
</feature>
<comment type="caution">
    <text evidence="2">The sequence shown here is derived from an EMBL/GenBank/DDBJ whole genome shotgun (WGS) entry which is preliminary data.</text>
</comment>
<name>A0A8H6DQ97_COCSA</name>
<dbReference type="AlphaFoldDB" id="A0A8H6DQ97"/>
<evidence type="ECO:0000313" key="2">
    <source>
        <dbReference type="EMBL" id="KAF5844022.1"/>
    </source>
</evidence>
<proteinExistence type="predicted"/>
<evidence type="ECO:0000256" key="1">
    <source>
        <dbReference type="SAM" id="SignalP"/>
    </source>
</evidence>
<protein>
    <submittedName>
        <fullName evidence="2">Uncharacterized protein</fullName>
    </submittedName>
</protein>
<evidence type="ECO:0000313" key="3">
    <source>
        <dbReference type="Proteomes" id="UP000624244"/>
    </source>
</evidence>
<accession>A0A8H6DQ97</accession>
<gene>
    <name evidence="2" type="ORF">GGP41_009348</name>
</gene>
<reference evidence="2" key="1">
    <citation type="submission" date="2019-11" db="EMBL/GenBank/DDBJ databases">
        <title>Bipolaris sorokiniana Genome sequencing.</title>
        <authorList>
            <person name="Wang H."/>
        </authorList>
    </citation>
    <scope>NUCLEOTIDE SEQUENCE</scope>
</reference>